<keyword evidence="4" id="KW-1185">Reference proteome</keyword>
<proteinExistence type="predicted"/>
<reference evidence="3 4" key="1">
    <citation type="submission" date="2024-10" db="EMBL/GenBank/DDBJ databases">
        <title>Updated reference genomes for cyclostephanoid diatoms.</title>
        <authorList>
            <person name="Roberts W.R."/>
            <person name="Alverson A.J."/>
        </authorList>
    </citation>
    <scope>NUCLEOTIDE SEQUENCE [LARGE SCALE GENOMIC DNA]</scope>
    <source>
        <strain evidence="3 4">AJA228-03</strain>
    </source>
</reference>
<evidence type="ECO:0000259" key="2">
    <source>
        <dbReference type="PROSITE" id="PS51186"/>
    </source>
</evidence>
<dbReference type="PROSITE" id="PS51186">
    <property type="entry name" value="GNAT"/>
    <property type="match status" value="1"/>
</dbReference>
<evidence type="ECO:0000313" key="4">
    <source>
        <dbReference type="Proteomes" id="UP001530377"/>
    </source>
</evidence>
<evidence type="ECO:0000313" key="3">
    <source>
        <dbReference type="EMBL" id="KAL3807414.1"/>
    </source>
</evidence>
<feature type="signal peptide" evidence="1">
    <location>
        <begin position="1"/>
        <end position="34"/>
    </location>
</feature>
<feature type="domain" description="N-acetyltransferase" evidence="2">
    <location>
        <begin position="59"/>
        <end position="224"/>
    </location>
</feature>
<dbReference type="CDD" id="cd04301">
    <property type="entry name" value="NAT_SF"/>
    <property type="match status" value="1"/>
</dbReference>
<organism evidence="3 4">
    <name type="scientific">Cyclostephanos tholiformis</name>
    <dbReference type="NCBI Taxonomy" id="382380"/>
    <lineage>
        <taxon>Eukaryota</taxon>
        <taxon>Sar</taxon>
        <taxon>Stramenopiles</taxon>
        <taxon>Ochrophyta</taxon>
        <taxon>Bacillariophyta</taxon>
        <taxon>Coscinodiscophyceae</taxon>
        <taxon>Thalassiosirophycidae</taxon>
        <taxon>Stephanodiscales</taxon>
        <taxon>Stephanodiscaceae</taxon>
        <taxon>Cyclostephanos</taxon>
    </lineage>
</organism>
<dbReference type="SUPFAM" id="SSF55729">
    <property type="entry name" value="Acyl-CoA N-acyltransferases (Nat)"/>
    <property type="match status" value="1"/>
</dbReference>
<dbReference type="AlphaFoldDB" id="A0ABD3R345"/>
<protein>
    <recommendedName>
        <fullName evidence="2">N-acetyltransferase domain-containing protein</fullName>
    </recommendedName>
</protein>
<dbReference type="InterPro" id="IPR000182">
    <property type="entry name" value="GNAT_dom"/>
</dbReference>
<keyword evidence="1" id="KW-0732">Signal</keyword>
<dbReference type="Proteomes" id="UP001530377">
    <property type="component" value="Unassembled WGS sequence"/>
</dbReference>
<evidence type="ECO:0000256" key="1">
    <source>
        <dbReference type="SAM" id="SignalP"/>
    </source>
</evidence>
<name>A0ABD3R345_9STRA</name>
<comment type="caution">
    <text evidence="3">The sequence shown here is derived from an EMBL/GenBank/DDBJ whole genome shotgun (WGS) entry which is preliminary data.</text>
</comment>
<feature type="chain" id="PRO_5044814740" description="N-acetyltransferase domain-containing protein" evidence="1">
    <location>
        <begin position="35"/>
        <end position="224"/>
    </location>
</feature>
<accession>A0ABD3R345</accession>
<dbReference type="InterPro" id="IPR016181">
    <property type="entry name" value="Acyl_CoA_acyltransferase"/>
</dbReference>
<sequence length="224" mass="24282">MLPRRSRHILPLAHLFALLLALVSLFVLPEPSSSLSVTRDAVSATTSTSTSTTRGPDDVAVRIASVPIDLPLIRDCRRSAYAGKSVNLPAARSFCEADQITREGYVCVVAAESRSGGRVLGTADLNTKTGVVNNVYVRDEARKRGIARSMMMALEDYYVGMMNDGNDGNGRRRRKLALTVMSKNLPAVNLYKGLGYKAPGVYGGLDAISTMSPLNFLIEMEKEI</sequence>
<gene>
    <name evidence="3" type="ORF">ACHAXA_009476</name>
</gene>
<dbReference type="EMBL" id="JALLPB020000631">
    <property type="protein sequence ID" value="KAL3807414.1"/>
    <property type="molecule type" value="Genomic_DNA"/>
</dbReference>
<dbReference type="Gene3D" id="3.40.630.30">
    <property type="match status" value="1"/>
</dbReference>
<dbReference type="Pfam" id="PF00583">
    <property type="entry name" value="Acetyltransf_1"/>
    <property type="match status" value="1"/>
</dbReference>